<proteinExistence type="predicted"/>
<organism evidence="2 3">
    <name type="scientific">Thalassospira povalilytica</name>
    <dbReference type="NCBI Taxonomy" id="732237"/>
    <lineage>
        <taxon>Bacteria</taxon>
        <taxon>Pseudomonadati</taxon>
        <taxon>Pseudomonadota</taxon>
        <taxon>Alphaproteobacteria</taxon>
        <taxon>Rhodospirillales</taxon>
        <taxon>Thalassospiraceae</taxon>
        <taxon>Thalassospira</taxon>
    </lineage>
</organism>
<reference evidence="2" key="1">
    <citation type="submission" date="2020-12" db="EMBL/GenBank/DDBJ databases">
        <title>Oil enriched cultivation method for isolating marine PHA-producing bacteria.</title>
        <authorList>
            <person name="Zheng W."/>
            <person name="Yu S."/>
            <person name="Huang Y."/>
        </authorList>
    </citation>
    <scope>NUCLEOTIDE SEQUENCE</scope>
    <source>
        <strain evidence="2">SY-2-3</strain>
    </source>
</reference>
<dbReference type="Proteomes" id="UP000664405">
    <property type="component" value="Unassembled WGS sequence"/>
</dbReference>
<dbReference type="CDD" id="cd00085">
    <property type="entry name" value="HNHc"/>
    <property type="match status" value="1"/>
</dbReference>
<accession>A0A8I1M863</accession>
<evidence type="ECO:0000259" key="1">
    <source>
        <dbReference type="Pfam" id="PF14279"/>
    </source>
</evidence>
<dbReference type="Pfam" id="PF14279">
    <property type="entry name" value="HNH_5"/>
    <property type="match status" value="1"/>
</dbReference>
<evidence type="ECO:0000313" key="3">
    <source>
        <dbReference type="Proteomes" id="UP000664405"/>
    </source>
</evidence>
<gene>
    <name evidence="2" type="ORF">JF547_10425</name>
</gene>
<dbReference type="InterPro" id="IPR003615">
    <property type="entry name" value="HNH_nuc"/>
</dbReference>
<sequence>MVYCSYTDQDLPNDKVNSEHIIPLSLGGVNGFEIPVCKKENSKLGSAIDGRIGQEFIIHSARTKHSIEGHSGKAARMYFNNAIDSESGQKVQLTISKNSGISAQLPYHNPDLAPPTGNSFSIPIKVDLDIWLKYTAKVFLAAGYYVYGQNFREGIDTNALRVVMRHSREEIIEKYTAEIKPIFNAHYIYQEHTSQFTHIFKAICRLFPDNSCVGFFLEWDAIHCFTSILGNYIGSISIEANTANFPKEGQFQQGHFLCVQDGKLKRVSYRHILLEIFSRLPENTRKKYPTPY</sequence>
<dbReference type="InterPro" id="IPR029471">
    <property type="entry name" value="HNH_5"/>
</dbReference>
<feature type="domain" description="HNH endonuclease 5" evidence="1">
    <location>
        <begin position="4"/>
        <end position="56"/>
    </location>
</feature>
<dbReference type="AlphaFoldDB" id="A0A8I1M863"/>
<comment type="caution">
    <text evidence="2">The sequence shown here is derived from an EMBL/GenBank/DDBJ whole genome shotgun (WGS) entry which is preliminary data.</text>
</comment>
<protein>
    <recommendedName>
        <fullName evidence="1">HNH endonuclease 5 domain-containing protein</fullName>
    </recommendedName>
</protein>
<name>A0A8I1M863_9PROT</name>
<evidence type="ECO:0000313" key="2">
    <source>
        <dbReference type="EMBL" id="MBN8196878.1"/>
    </source>
</evidence>
<dbReference type="EMBL" id="JAEKJW010000002">
    <property type="protein sequence ID" value="MBN8196878.1"/>
    <property type="molecule type" value="Genomic_DNA"/>
</dbReference>
<dbReference type="RefSeq" id="WP_206927382.1">
    <property type="nucleotide sequence ID" value="NZ_JAEKJW010000002.1"/>
</dbReference>